<accession>A0ABX0RCC6</accession>
<name>A0ABX0RCC6_9GAMM</name>
<reference evidence="4 5" key="1">
    <citation type="journal article" date="2019" name="bioRxiv">
        <title>Bacteria contribute to plant secondary compound degradation in a generalist herbivore system.</title>
        <authorList>
            <person name="Francoeur C.B."/>
            <person name="Khadempour L."/>
            <person name="Moreira-Soto R.D."/>
            <person name="Gotting K."/>
            <person name="Book A.J."/>
            <person name="Pinto-Tomas A.A."/>
            <person name="Keefover-Ring K."/>
            <person name="Currie C.R."/>
        </authorList>
    </citation>
    <scope>NUCLEOTIDE SEQUENCE [LARGE SCALE GENOMIC DNA]</scope>
    <source>
        <strain evidence="4">Acro-835</strain>
    </source>
</reference>
<evidence type="ECO:0000256" key="1">
    <source>
        <dbReference type="SAM" id="Coils"/>
    </source>
</evidence>
<dbReference type="Proteomes" id="UP001515683">
    <property type="component" value="Unassembled WGS sequence"/>
</dbReference>
<feature type="region of interest" description="Disordered" evidence="2">
    <location>
        <begin position="84"/>
        <end position="111"/>
    </location>
</feature>
<keyword evidence="3" id="KW-0812">Transmembrane</keyword>
<evidence type="ECO:0000313" key="5">
    <source>
        <dbReference type="Proteomes" id="UP001515683"/>
    </source>
</evidence>
<keyword evidence="5" id="KW-1185">Reference proteome</keyword>
<dbReference type="EMBL" id="VWXF01000003">
    <property type="protein sequence ID" value="NIF21783.1"/>
    <property type="molecule type" value="Genomic_DNA"/>
</dbReference>
<keyword evidence="3" id="KW-0472">Membrane</keyword>
<feature type="transmembrane region" description="Helical" evidence="3">
    <location>
        <begin position="21"/>
        <end position="40"/>
    </location>
</feature>
<gene>
    <name evidence="4" type="ORF">F3J40_09270</name>
</gene>
<evidence type="ECO:0000256" key="2">
    <source>
        <dbReference type="SAM" id="MobiDB-lite"/>
    </source>
</evidence>
<sequence length="111" mass="12794">MAEIRFDRPWLRHKRHLILGGLLMTLALLCTVITIISLYVNNAANHRVADIRREYREISNRRENKVELLSEQVAGLQKKLDTLPENTASKTADKVKQVVSNDLTEKEKQSQ</sequence>
<dbReference type="RefSeq" id="WP_167013989.1">
    <property type="nucleotide sequence ID" value="NZ_VWXF01000003.1"/>
</dbReference>
<keyword evidence="3" id="KW-1133">Transmembrane helix</keyword>
<evidence type="ECO:0000256" key="3">
    <source>
        <dbReference type="SAM" id="Phobius"/>
    </source>
</evidence>
<organism evidence="4 5">
    <name type="scientific">Candidatus Pantoea multigeneris</name>
    <dbReference type="NCBI Taxonomy" id="2608357"/>
    <lineage>
        <taxon>Bacteria</taxon>
        <taxon>Pseudomonadati</taxon>
        <taxon>Pseudomonadota</taxon>
        <taxon>Gammaproteobacteria</taxon>
        <taxon>Enterobacterales</taxon>
        <taxon>Erwiniaceae</taxon>
        <taxon>Pantoea</taxon>
    </lineage>
</organism>
<evidence type="ECO:0000313" key="4">
    <source>
        <dbReference type="EMBL" id="NIF21783.1"/>
    </source>
</evidence>
<protein>
    <submittedName>
        <fullName evidence="4">Uncharacterized protein</fullName>
    </submittedName>
</protein>
<feature type="coiled-coil region" evidence="1">
    <location>
        <begin position="41"/>
        <end position="79"/>
    </location>
</feature>
<keyword evidence="1" id="KW-0175">Coiled coil</keyword>
<proteinExistence type="predicted"/>
<comment type="caution">
    <text evidence="4">The sequence shown here is derived from an EMBL/GenBank/DDBJ whole genome shotgun (WGS) entry which is preliminary data.</text>
</comment>